<evidence type="ECO:0000313" key="3">
    <source>
        <dbReference type="RefSeq" id="XP_010506895.1"/>
    </source>
</evidence>
<protein>
    <submittedName>
        <fullName evidence="3">Uncharacterized protein LOC104783437</fullName>
    </submittedName>
</protein>
<feature type="coiled-coil region" evidence="1">
    <location>
        <begin position="90"/>
        <end position="124"/>
    </location>
</feature>
<dbReference type="Proteomes" id="UP000694864">
    <property type="component" value="Chromosome 4"/>
</dbReference>
<dbReference type="RefSeq" id="XP_010506895.1">
    <property type="nucleotide sequence ID" value="XM_010508593.1"/>
</dbReference>
<sequence length="200" mass="23522">MANSEWVLEFPSGRSEYLRFEGSDHRPLVTSFDPIKQKRRGLFRYDRSLKGNEEVRKLILDAWKLIPEAAVEERLEVCRREIITWSKKNRENSKKTINLLQKDLEEQMTKDEDNQEELDRINKELLKAYQKEEAFWKQRSRQLWLTLGDKNTGYFHAAPKSRRALNNISVMEAANSIPVFEENEIVQEGPKQHISDGGSE</sequence>
<evidence type="ECO:0000313" key="2">
    <source>
        <dbReference type="Proteomes" id="UP000694864"/>
    </source>
</evidence>
<proteinExistence type="predicted"/>
<dbReference type="GeneID" id="104783437"/>
<reference evidence="3" key="2">
    <citation type="submission" date="2025-08" db="UniProtKB">
        <authorList>
            <consortium name="RefSeq"/>
        </authorList>
    </citation>
    <scope>IDENTIFICATION</scope>
    <source>
        <tissue evidence="3">Leaf</tissue>
    </source>
</reference>
<accession>A0ABM0YWH9</accession>
<gene>
    <name evidence="3" type="primary">LOC104783437</name>
</gene>
<name>A0ABM0YWH9_CAMSA</name>
<evidence type="ECO:0000256" key="1">
    <source>
        <dbReference type="SAM" id="Coils"/>
    </source>
</evidence>
<keyword evidence="2" id="KW-1185">Reference proteome</keyword>
<reference evidence="2" key="1">
    <citation type="journal article" date="2014" name="Nat. Commun.">
        <title>The emerging biofuel crop Camelina sativa retains a highly undifferentiated hexaploid genome structure.</title>
        <authorList>
            <person name="Kagale S."/>
            <person name="Koh C."/>
            <person name="Nixon J."/>
            <person name="Bollina V."/>
            <person name="Clarke W.E."/>
            <person name="Tuteja R."/>
            <person name="Spillane C."/>
            <person name="Robinson S.J."/>
            <person name="Links M.G."/>
            <person name="Clarke C."/>
            <person name="Higgins E.E."/>
            <person name="Huebert T."/>
            <person name="Sharpe A.G."/>
            <person name="Parkin I.A."/>
        </authorList>
    </citation>
    <scope>NUCLEOTIDE SEQUENCE [LARGE SCALE GENOMIC DNA]</scope>
    <source>
        <strain evidence="2">cv. DH55</strain>
    </source>
</reference>
<keyword evidence="1" id="KW-0175">Coiled coil</keyword>
<organism evidence="2 3">
    <name type="scientific">Camelina sativa</name>
    <name type="common">False flax</name>
    <name type="synonym">Myagrum sativum</name>
    <dbReference type="NCBI Taxonomy" id="90675"/>
    <lineage>
        <taxon>Eukaryota</taxon>
        <taxon>Viridiplantae</taxon>
        <taxon>Streptophyta</taxon>
        <taxon>Embryophyta</taxon>
        <taxon>Tracheophyta</taxon>
        <taxon>Spermatophyta</taxon>
        <taxon>Magnoliopsida</taxon>
        <taxon>eudicotyledons</taxon>
        <taxon>Gunneridae</taxon>
        <taxon>Pentapetalae</taxon>
        <taxon>rosids</taxon>
        <taxon>malvids</taxon>
        <taxon>Brassicales</taxon>
        <taxon>Brassicaceae</taxon>
        <taxon>Camelineae</taxon>
        <taxon>Camelina</taxon>
    </lineage>
</organism>